<dbReference type="PANTHER" id="PTHR30292">
    <property type="entry name" value="UNCHARACTERIZED PROTEIN YBGL-RELATED"/>
    <property type="match status" value="1"/>
</dbReference>
<dbReference type="Proteomes" id="UP000246744">
    <property type="component" value="Unassembled WGS sequence"/>
</dbReference>
<accession>A0A317Q821</accession>
<dbReference type="RefSeq" id="WP_200874803.1">
    <property type="nucleotide sequence ID" value="NZ_QGTS01000002.1"/>
</dbReference>
<reference evidence="1 2" key="1">
    <citation type="submission" date="2018-05" db="EMBL/GenBank/DDBJ databases">
        <title>Genomic Encyclopedia of Type Strains, Phase IV (KMG-IV): sequencing the most valuable type-strain genomes for metagenomic binning, comparative biology and taxonomic classification.</title>
        <authorList>
            <person name="Goeker M."/>
        </authorList>
    </citation>
    <scope>NUCLEOTIDE SEQUENCE [LARGE SCALE GENOMIC DNA]</scope>
    <source>
        <strain evidence="1 2">DSM 19579</strain>
    </source>
</reference>
<sequence>MMKRVDINSDIGESFGSWVIGDGVDDALMSVISSANIATGFHAGDPNIMRKTIEQAKINNVAIGAHPGFRDLQGFGRRHLSIPASELINDIIYQLGALREFASLSGLPLQHIKPHGALYMHLARDEAAAQQFVETLHQLDSKLCLYCMENTAVWRSAQQLGQPVVTEFYADRAYDDQGVIVFTRNTGHLKVQDIVDKVLLACLEGKVKTVTDNIIPINFDSICIHSDTPGALEIISAVKTALIHHGVEIASPSAAK</sequence>
<organism evidence="1 2">
    <name type="scientific">Mangrovibacter plantisponsor</name>
    <dbReference type="NCBI Taxonomy" id="451513"/>
    <lineage>
        <taxon>Bacteria</taxon>
        <taxon>Pseudomonadati</taxon>
        <taxon>Pseudomonadota</taxon>
        <taxon>Gammaproteobacteria</taxon>
        <taxon>Enterobacterales</taxon>
        <taxon>Enterobacteriaceae</taxon>
        <taxon>Mangrovibacter</taxon>
    </lineage>
</organism>
<dbReference type="InterPro" id="IPR011330">
    <property type="entry name" value="Glyco_hydro/deAcase_b/a-brl"/>
</dbReference>
<dbReference type="SUPFAM" id="SSF88713">
    <property type="entry name" value="Glycoside hydrolase/deacetylase"/>
    <property type="match status" value="1"/>
</dbReference>
<comment type="caution">
    <text evidence="1">The sequence shown here is derived from an EMBL/GenBank/DDBJ whole genome shotgun (WGS) entry which is preliminary data.</text>
</comment>
<dbReference type="InterPro" id="IPR005501">
    <property type="entry name" value="LamB/YcsF/PxpA-like"/>
</dbReference>
<keyword evidence="2" id="KW-1185">Reference proteome</keyword>
<evidence type="ECO:0000313" key="1">
    <source>
        <dbReference type="EMBL" id="PWW11652.1"/>
    </source>
</evidence>
<dbReference type="AlphaFoldDB" id="A0A317Q821"/>
<dbReference type="Pfam" id="PF03746">
    <property type="entry name" value="LamB_YcsF"/>
    <property type="match status" value="1"/>
</dbReference>
<protein>
    <submittedName>
        <fullName evidence="1">UPF0271 protein</fullName>
    </submittedName>
</protein>
<dbReference type="GO" id="GO:0005975">
    <property type="term" value="P:carbohydrate metabolic process"/>
    <property type="evidence" value="ECO:0007669"/>
    <property type="project" value="InterPro"/>
</dbReference>
<gene>
    <name evidence="1" type="ORF">DES37_102260</name>
</gene>
<proteinExistence type="predicted"/>
<dbReference type="NCBIfam" id="NF003814">
    <property type="entry name" value="PRK05406.1-3"/>
    <property type="match status" value="1"/>
</dbReference>
<name>A0A317Q821_9ENTR</name>
<dbReference type="PANTHER" id="PTHR30292:SF0">
    <property type="entry name" value="5-OXOPROLINASE SUBUNIT A"/>
    <property type="match status" value="1"/>
</dbReference>
<dbReference type="Gene3D" id="3.20.20.370">
    <property type="entry name" value="Glycoside hydrolase/deacetylase"/>
    <property type="match status" value="1"/>
</dbReference>
<dbReference type="NCBIfam" id="NF003816">
    <property type="entry name" value="PRK05406.1-5"/>
    <property type="match status" value="1"/>
</dbReference>
<evidence type="ECO:0000313" key="2">
    <source>
        <dbReference type="Proteomes" id="UP000246744"/>
    </source>
</evidence>
<dbReference type="EMBL" id="QGTS01000002">
    <property type="protein sequence ID" value="PWW11652.1"/>
    <property type="molecule type" value="Genomic_DNA"/>
</dbReference>